<dbReference type="AlphaFoldDB" id="A0A485P3U3"/>
<sequence>TLMKIFPGHMNQFNNDCCQLVARHQTASLPNSVAICYLDSQCAAATHHLIKNGTLVSHRQ</sequence>
<feature type="non-terminal residue" evidence="1">
    <location>
        <position position="1"/>
    </location>
</feature>
<organism evidence="1 2">
    <name type="scientific">Lynx pardinus</name>
    <name type="common">Iberian lynx</name>
    <name type="synonym">Felis pardina</name>
    <dbReference type="NCBI Taxonomy" id="191816"/>
    <lineage>
        <taxon>Eukaryota</taxon>
        <taxon>Metazoa</taxon>
        <taxon>Chordata</taxon>
        <taxon>Craniata</taxon>
        <taxon>Vertebrata</taxon>
        <taxon>Euteleostomi</taxon>
        <taxon>Mammalia</taxon>
        <taxon>Eutheria</taxon>
        <taxon>Laurasiatheria</taxon>
        <taxon>Carnivora</taxon>
        <taxon>Feliformia</taxon>
        <taxon>Felidae</taxon>
        <taxon>Felinae</taxon>
        <taxon>Lynx</taxon>
    </lineage>
</organism>
<reference evidence="1 2" key="1">
    <citation type="submission" date="2019-01" db="EMBL/GenBank/DDBJ databases">
        <authorList>
            <person name="Alioto T."/>
            <person name="Alioto T."/>
        </authorList>
    </citation>
    <scope>NUCLEOTIDE SEQUENCE [LARGE SCALE GENOMIC DNA]</scope>
</reference>
<keyword evidence="2" id="KW-1185">Reference proteome</keyword>
<evidence type="ECO:0000313" key="1">
    <source>
        <dbReference type="EMBL" id="VFV40815.1"/>
    </source>
</evidence>
<name>A0A485P3U3_LYNPA</name>
<dbReference type="Proteomes" id="UP000386466">
    <property type="component" value="Unassembled WGS sequence"/>
</dbReference>
<dbReference type="EMBL" id="CAAGRJ010029398">
    <property type="protein sequence ID" value="VFV40815.1"/>
    <property type="molecule type" value="Genomic_DNA"/>
</dbReference>
<gene>
    <name evidence="1" type="ORF">LYPA_23C017554</name>
</gene>
<proteinExistence type="predicted"/>
<protein>
    <submittedName>
        <fullName evidence="1">Uncharacterized protein</fullName>
    </submittedName>
</protein>
<evidence type="ECO:0000313" key="2">
    <source>
        <dbReference type="Proteomes" id="UP000386466"/>
    </source>
</evidence>
<accession>A0A485P3U3</accession>